<dbReference type="STRING" id="115433.SAMN05421835_114171"/>
<evidence type="ECO:0000259" key="3">
    <source>
        <dbReference type="PROSITE" id="PS51186"/>
    </source>
</evidence>
<dbReference type="Gene3D" id="3.40.630.30">
    <property type="match status" value="1"/>
</dbReference>
<evidence type="ECO:0000256" key="1">
    <source>
        <dbReference type="ARBA" id="ARBA00022679"/>
    </source>
</evidence>
<evidence type="ECO:0000256" key="2">
    <source>
        <dbReference type="ARBA" id="ARBA00023315"/>
    </source>
</evidence>
<protein>
    <submittedName>
        <fullName evidence="4">Acetyltransferase (GNAT) family protein</fullName>
    </submittedName>
</protein>
<evidence type="ECO:0000313" key="4">
    <source>
        <dbReference type="EMBL" id="SFK14892.1"/>
    </source>
</evidence>
<keyword evidence="5" id="KW-1185">Reference proteome</keyword>
<reference evidence="4 5" key="1">
    <citation type="submission" date="2016-10" db="EMBL/GenBank/DDBJ databases">
        <authorList>
            <person name="de Groot N.N."/>
        </authorList>
    </citation>
    <scope>NUCLEOTIDE SEQUENCE [LARGE SCALE GENOMIC DNA]</scope>
    <source>
        <strain evidence="4 5">DSM 44468</strain>
    </source>
</reference>
<dbReference type="Pfam" id="PF00583">
    <property type="entry name" value="Acetyltransf_1"/>
    <property type="match status" value="1"/>
</dbReference>
<name>A0A1I3X4X9_9PSEU</name>
<dbReference type="CDD" id="cd04301">
    <property type="entry name" value="NAT_SF"/>
    <property type="match status" value="1"/>
</dbReference>
<keyword evidence="2" id="KW-0012">Acyltransferase</keyword>
<evidence type="ECO:0000313" key="5">
    <source>
        <dbReference type="Proteomes" id="UP000199025"/>
    </source>
</evidence>
<proteinExistence type="predicted"/>
<dbReference type="SUPFAM" id="SSF55729">
    <property type="entry name" value="Acyl-CoA N-acyltransferases (Nat)"/>
    <property type="match status" value="1"/>
</dbReference>
<dbReference type="PANTHER" id="PTHR43877">
    <property type="entry name" value="AMINOALKYLPHOSPHONATE N-ACETYLTRANSFERASE-RELATED-RELATED"/>
    <property type="match status" value="1"/>
</dbReference>
<organism evidence="4 5">
    <name type="scientific">Amycolatopsis sacchari</name>
    <dbReference type="NCBI Taxonomy" id="115433"/>
    <lineage>
        <taxon>Bacteria</taxon>
        <taxon>Bacillati</taxon>
        <taxon>Actinomycetota</taxon>
        <taxon>Actinomycetes</taxon>
        <taxon>Pseudonocardiales</taxon>
        <taxon>Pseudonocardiaceae</taxon>
        <taxon>Amycolatopsis</taxon>
    </lineage>
</organism>
<sequence>MWELVTKFAVSYIPDRTRFDAAFARVTQHDDMLAATAIDGERFIGYLLANRHPTFFANGPVVWVEEVMVEEGQRGRGAGRELMRFAEAWAEESGAAYIALATRRAAGFYTALGYAESAAFFRKKMSG</sequence>
<feature type="domain" description="N-acetyltransferase" evidence="3">
    <location>
        <begin position="1"/>
        <end position="127"/>
    </location>
</feature>
<accession>A0A1I3X4X9</accession>
<gene>
    <name evidence="4" type="ORF">SAMN05421835_114171</name>
</gene>
<dbReference type="AlphaFoldDB" id="A0A1I3X4X9"/>
<dbReference type="EMBL" id="FORP01000014">
    <property type="protein sequence ID" value="SFK14892.1"/>
    <property type="molecule type" value="Genomic_DNA"/>
</dbReference>
<dbReference type="PROSITE" id="PS51186">
    <property type="entry name" value="GNAT"/>
    <property type="match status" value="1"/>
</dbReference>
<dbReference type="InterPro" id="IPR050832">
    <property type="entry name" value="Bact_Acetyltransf"/>
</dbReference>
<dbReference type="InterPro" id="IPR000182">
    <property type="entry name" value="GNAT_dom"/>
</dbReference>
<dbReference type="GO" id="GO:0016747">
    <property type="term" value="F:acyltransferase activity, transferring groups other than amino-acyl groups"/>
    <property type="evidence" value="ECO:0007669"/>
    <property type="project" value="InterPro"/>
</dbReference>
<dbReference type="Proteomes" id="UP000199025">
    <property type="component" value="Unassembled WGS sequence"/>
</dbReference>
<dbReference type="InterPro" id="IPR016181">
    <property type="entry name" value="Acyl_CoA_acyltransferase"/>
</dbReference>
<keyword evidence="1 4" id="KW-0808">Transferase</keyword>